<dbReference type="STRING" id="163.SAMN04487775_106143"/>
<evidence type="ECO:0000256" key="3">
    <source>
        <dbReference type="ARBA" id="ARBA00023014"/>
    </source>
</evidence>
<accession>A0A1H9C8A5</accession>
<dbReference type="PANTHER" id="PTHR43312:SF2">
    <property type="entry name" value="OXIDOREDUCTASE"/>
    <property type="match status" value="1"/>
</dbReference>
<protein>
    <recommendedName>
        <fullName evidence="4">4Fe-4S ferredoxin-type domain-containing protein</fullName>
    </recommendedName>
</protein>
<keyword evidence="1" id="KW-0479">Metal-binding</keyword>
<feature type="domain" description="4Fe-4S ferredoxin-type" evidence="4">
    <location>
        <begin position="334"/>
        <end position="365"/>
    </location>
</feature>
<evidence type="ECO:0000256" key="1">
    <source>
        <dbReference type="ARBA" id="ARBA00022723"/>
    </source>
</evidence>
<dbReference type="Pfam" id="PF13534">
    <property type="entry name" value="Fer4_17"/>
    <property type="match status" value="1"/>
</dbReference>
<evidence type="ECO:0000313" key="5">
    <source>
        <dbReference type="EMBL" id="SEP97384.1"/>
    </source>
</evidence>
<dbReference type="InterPro" id="IPR036812">
    <property type="entry name" value="NAD(P)_OxRdtase_dom_sf"/>
</dbReference>
<organism evidence="5 6">
    <name type="scientific">Treponema bryantii</name>
    <dbReference type="NCBI Taxonomy" id="163"/>
    <lineage>
        <taxon>Bacteria</taxon>
        <taxon>Pseudomonadati</taxon>
        <taxon>Spirochaetota</taxon>
        <taxon>Spirochaetia</taxon>
        <taxon>Spirochaetales</taxon>
        <taxon>Treponemataceae</taxon>
        <taxon>Treponema</taxon>
    </lineage>
</organism>
<dbReference type="CDD" id="cd19096">
    <property type="entry name" value="AKR_Fe-S_oxidoreductase"/>
    <property type="match status" value="1"/>
</dbReference>
<dbReference type="InterPro" id="IPR053135">
    <property type="entry name" value="AKR2_Oxidoreductase"/>
</dbReference>
<reference evidence="5 6" key="1">
    <citation type="submission" date="2016-10" db="EMBL/GenBank/DDBJ databases">
        <authorList>
            <person name="de Groot N.N."/>
        </authorList>
    </citation>
    <scope>NUCLEOTIDE SEQUENCE [LARGE SCALE GENOMIC DNA]</scope>
    <source>
        <strain evidence="5 6">B25</strain>
    </source>
</reference>
<dbReference type="InterPro" id="IPR023210">
    <property type="entry name" value="NADP_OxRdtase_dom"/>
</dbReference>
<keyword evidence="2" id="KW-0408">Iron</keyword>
<keyword evidence="6" id="KW-1185">Reference proteome</keyword>
<dbReference type="EMBL" id="FOFU01000002">
    <property type="protein sequence ID" value="SEP97384.1"/>
    <property type="molecule type" value="Genomic_DNA"/>
</dbReference>
<dbReference type="OrthoDB" id="9773828at2"/>
<keyword evidence="3" id="KW-0411">Iron-sulfur</keyword>
<evidence type="ECO:0000259" key="4">
    <source>
        <dbReference type="PROSITE" id="PS51379"/>
    </source>
</evidence>
<dbReference type="Pfam" id="PF00248">
    <property type="entry name" value="Aldo_ket_red"/>
    <property type="match status" value="1"/>
</dbReference>
<name>A0A1H9C8A5_9SPIR</name>
<dbReference type="Gene3D" id="3.20.20.100">
    <property type="entry name" value="NADP-dependent oxidoreductase domain"/>
    <property type="match status" value="1"/>
</dbReference>
<dbReference type="SUPFAM" id="SSF46548">
    <property type="entry name" value="alpha-helical ferredoxin"/>
    <property type="match status" value="1"/>
</dbReference>
<dbReference type="SUPFAM" id="SSF51430">
    <property type="entry name" value="NAD(P)-linked oxidoreductase"/>
    <property type="match status" value="1"/>
</dbReference>
<dbReference type="GO" id="GO:0046872">
    <property type="term" value="F:metal ion binding"/>
    <property type="evidence" value="ECO:0007669"/>
    <property type="project" value="UniProtKB-KW"/>
</dbReference>
<proteinExistence type="predicted"/>
<dbReference type="InterPro" id="IPR017896">
    <property type="entry name" value="4Fe4S_Fe-S-bd"/>
</dbReference>
<sequence>MKKLGFGLMRLTYTEDKTWGNIDLEKTREMIDAYMAEGFTYFDTAWVYHGGFSERVFGELVAKRYPREQFQVTSKMPLWNMKDPAELQKTFDEQLKKCGVEYFDYYFLHALNRDVFATAENLGAFEWMQKMKAEGKIKHPGFSFHDSADALEMMLSKHPEVELVQLQINYIDWESDNVQSRKCYEICKRYGIPVSIMEPIKGGSLANIMSDAKKIFTDYNPDASVASWAVRYCASMDNILVVLSGMSNMEQLKDNMSYMKDFVPLNAEEQECVKKATELIKSTIAIPCTACRYCVDETNGGCPMKINIPRMFELYNESKRYGIASFKWHYNEELKKTGNPAECVECGNCQGHCPQGLKIIDLLKEVSSAFSS</sequence>
<dbReference type="AlphaFoldDB" id="A0A1H9C8A5"/>
<dbReference type="Proteomes" id="UP000182360">
    <property type="component" value="Unassembled WGS sequence"/>
</dbReference>
<evidence type="ECO:0000313" key="6">
    <source>
        <dbReference type="Proteomes" id="UP000182360"/>
    </source>
</evidence>
<dbReference type="PROSITE" id="PS51379">
    <property type="entry name" value="4FE4S_FER_2"/>
    <property type="match status" value="1"/>
</dbReference>
<dbReference type="PANTHER" id="PTHR43312">
    <property type="entry name" value="D-THREO-ALDOSE 1-DEHYDROGENASE"/>
    <property type="match status" value="1"/>
</dbReference>
<gene>
    <name evidence="5" type="ORF">SAMN04487977_10281</name>
</gene>
<dbReference type="PROSITE" id="PS00198">
    <property type="entry name" value="4FE4S_FER_1"/>
    <property type="match status" value="1"/>
</dbReference>
<evidence type="ECO:0000256" key="2">
    <source>
        <dbReference type="ARBA" id="ARBA00023004"/>
    </source>
</evidence>
<dbReference type="RefSeq" id="WP_074641049.1">
    <property type="nucleotide sequence ID" value="NZ_FOFU01000002.1"/>
</dbReference>
<dbReference type="GO" id="GO:0051536">
    <property type="term" value="F:iron-sulfur cluster binding"/>
    <property type="evidence" value="ECO:0007669"/>
    <property type="project" value="UniProtKB-KW"/>
</dbReference>
<dbReference type="InterPro" id="IPR017900">
    <property type="entry name" value="4Fe4S_Fe_S_CS"/>
</dbReference>